<dbReference type="AlphaFoldDB" id="A0A323VBS0"/>
<evidence type="ECO:0000313" key="6">
    <source>
        <dbReference type="EMBL" id="MBB3674776.1"/>
    </source>
</evidence>
<keyword evidence="1" id="KW-0805">Transcription regulation</keyword>
<reference evidence="6 9" key="2">
    <citation type="submission" date="2020-08" db="EMBL/GenBank/DDBJ databases">
        <title>Sequencing the genomes of 1000 actinobacteria strains.</title>
        <authorList>
            <person name="Klenk H.-P."/>
        </authorList>
    </citation>
    <scope>NUCLEOTIDE SEQUENCE [LARGE SCALE GENOMIC DNA]</scope>
    <source>
        <strain evidence="6 9">DSM 16678</strain>
    </source>
</reference>
<dbReference type="PANTHER" id="PTHR46796:SF6">
    <property type="entry name" value="ARAC SUBFAMILY"/>
    <property type="match status" value="1"/>
</dbReference>
<dbReference type="InterPro" id="IPR009057">
    <property type="entry name" value="Homeodomain-like_sf"/>
</dbReference>
<dbReference type="EMBL" id="JACIBU010000001">
    <property type="protein sequence ID" value="MBB3674776.1"/>
    <property type="molecule type" value="Genomic_DNA"/>
</dbReference>
<dbReference type="Pfam" id="PF12833">
    <property type="entry name" value="HTH_18"/>
    <property type="match status" value="1"/>
</dbReference>
<dbReference type="PROSITE" id="PS00041">
    <property type="entry name" value="HTH_ARAC_FAMILY_1"/>
    <property type="match status" value="1"/>
</dbReference>
<dbReference type="Proteomes" id="UP000580718">
    <property type="component" value="Unassembled WGS sequence"/>
</dbReference>
<accession>A0A323VBS0</accession>
<evidence type="ECO:0000256" key="1">
    <source>
        <dbReference type="ARBA" id="ARBA00023015"/>
    </source>
</evidence>
<dbReference type="InterPro" id="IPR018060">
    <property type="entry name" value="HTH_AraC"/>
</dbReference>
<evidence type="ECO:0000313" key="7">
    <source>
        <dbReference type="EMBL" id="PZA22139.1"/>
    </source>
</evidence>
<sequence length="281" mass="30517">MMLDLDSSPWRSLSVRRVHDPAEVEELRIAPADVQRVVVLESGHKRIESGSSGQWRGAEHGPGTVSLTAPGRGTRLRWRATSDEPVVTVQVGIPGRTIGEVAAQLWGRTTLPEMDRLDAADDTTVAVVTALARARASGAPELYAETAAQFLAVHLLTRYGALPPLPAPRPETRRTAVVRSYVTAHLAEPLTLAELAAVADLSPWHFLRVFKAETGSTPMRFVARLRVEAAQHLLRTTARSVTDIAYACGFSSPGHLTAAFGRELQTTPTRYRADVGGHRKK</sequence>
<dbReference type="InterPro" id="IPR018062">
    <property type="entry name" value="HTH_AraC-typ_CS"/>
</dbReference>
<evidence type="ECO:0000313" key="9">
    <source>
        <dbReference type="Proteomes" id="UP000580718"/>
    </source>
</evidence>
<dbReference type="OrthoDB" id="2060755at2"/>
<keyword evidence="3" id="KW-0804">Transcription</keyword>
<keyword evidence="2" id="KW-0238">DNA-binding</keyword>
<dbReference type="SUPFAM" id="SSF46689">
    <property type="entry name" value="Homeodomain-like"/>
    <property type="match status" value="2"/>
</dbReference>
<feature type="domain" description="HTH araC/xylS-type" evidence="5">
    <location>
        <begin position="176"/>
        <end position="274"/>
    </location>
</feature>
<dbReference type="Proteomes" id="UP000247602">
    <property type="component" value="Unassembled WGS sequence"/>
</dbReference>
<evidence type="ECO:0000256" key="3">
    <source>
        <dbReference type="ARBA" id="ARBA00023163"/>
    </source>
</evidence>
<dbReference type="SMART" id="SM00342">
    <property type="entry name" value="HTH_ARAC"/>
    <property type="match status" value="1"/>
</dbReference>
<feature type="region of interest" description="Disordered" evidence="4">
    <location>
        <begin position="48"/>
        <end position="70"/>
    </location>
</feature>
<dbReference type="EMBL" id="QKNV01000046">
    <property type="protein sequence ID" value="PZA22139.1"/>
    <property type="molecule type" value="Genomic_DNA"/>
</dbReference>
<evidence type="ECO:0000259" key="5">
    <source>
        <dbReference type="PROSITE" id="PS01124"/>
    </source>
</evidence>
<dbReference type="PROSITE" id="PS01124">
    <property type="entry name" value="HTH_ARAC_FAMILY_2"/>
    <property type="match status" value="1"/>
</dbReference>
<organism evidence="7 8">
    <name type="scientific">Modestobacter versicolor</name>
    <dbReference type="NCBI Taxonomy" id="429133"/>
    <lineage>
        <taxon>Bacteria</taxon>
        <taxon>Bacillati</taxon>
        <taxon>Actinomycetota</taxon>
        <taxon>Actinomycetes</taxon>
        <taxon>Geodermatophilales</taxon>
        <taxon>Geodermatophilaceae</taxon>
        <taxon>Modestobacter</taxon>
    </lineage>
</organism>
<dbReference type="InterPro" id="IPR050204">
    <property type="entry name" value="AraC_XylS_family_regulators"/>
</dbReference>
<reference evidence="7 8" key="1">
    <citation type="submission" date="2018-06" db="EMBL/GenBank/DDBJ databases">
        <title>Draft genome sequence of Modestobacter versicolor CP153-2.</title>
        <authorList>
            <person name="Gundlapally S.R."/>
        </authorList>
    </citation>
    <scope>NUCLEOTIDE SEQUENCE [LARGE SCALE GENOMIC DNA]</scope>
    <source>
        <strain evidence="7 8">CP153-2</strain>
    </source>
</reference>
<protein>
    <submittedName>
        <fullName evidence="7">AraC family transcriptional regulator</fullName>
    </submittedName>
</protein>
<keyword evidence="8" id="KW-1185">Reference proteome</keyword>
<name>A0A323VBS0_9ACTN</name>
<dbReference type="GO" id="GO:0043565">
    <property type="term" value="F:sequence-specific DNA binding"/>
    <property type="evidence" value="ECO:0007669"/>
    <property type="project" value="InterPro"/>
</dbReference>
<dbReference type="GO" id="GO:0003700">
    <property type="term" value="F:DNA-binding transcription factor activity"/>
    <property type="evidence" value="ECO:0007669"/>
    <property type="project" value="InterPro"/>
</dbReference>
<comment type="caution">
    <text evidence="7">The sequence shown here is derived from an EMBL/GenBank/DDBJ whole genome shotgun (WGS) entry which is preliminary data.</text>
</comment>
<evidence type="ECO:0000256" key="4">
    <source>
        <dbReference type="SAM" id="MobiDB-lite"/>
    </source>
</evidence>
<dbReference type="Gene3D" id="1.10.10.60">
    <property type="entry name" value="Homeodomain-like"/>
    <property type="match status" value="2"/>
</dbReference>
<evidence type="ECO:0000313" key="8">
    <source>
        <dbReference type="Proteomes" id="UP000247602"/>
    </source>
</evidence>
<proteinExistence type="predicted"/>
<evidence type="ECO:0000256" key="2">
    <source>
        <dbReference type="ARBA" id="ARBA00023125"/>
    </source>
</evidence>
<gene>
    <name evidence="7" type="ORF">DMO24_06550</name>
    <name evidence="6" type="ORF">FHX36_000511</name>
</gene>
<dbReference type="PANTHER" id="PTHR46796">
    <property type="entry name" value="HTH-TYPE TRANSCRIPTIONAL ACTIVATOR RHAS-RELATED"/>
    <property type="match status" value="1"/>
</dbReference>